<name>A0A841C1C0_9ACTN</name>
<dbReference type="PANTHER" id="PTHR37817:SF1">
    <property type="entry name" value="N-ACETYLTRANSFERASE EIS"/>
    <property type="match status" value="1"/>
</dbReference>
<dbReference type="InterPro" id="IPR051554">
    <property type="entry name" value="Acetyltransferase_Eis"/>
</dbReference>
<dbReference type="Pfam" id="PF13530">
    <property type="entry name" value="SCP2_2"/>
    <property type="match status" value="1"/>
</dbReference>
<dbReference type="Pfam" id="PF13527">
    <property type="entry name" value="Acetyltransf_9"/>
    <property type="match status" value="1"/>
</dbReference>
<dbReference type="InterPro" id="IPR041380">
    <property type="entry name" value="Acetyltransf_17"/>
</dbReference>
<reference evidence="2 3" key="1">
    <citation type="submission" date="2020-08" db="EMBL/GenBank/DDBJ databases">
        <title>Sequencing the genomes of 1000 actinobacteria strains.</title>
        <authorList>
            <person name="Klenk H.-P."/>
        </authorList>
    </citation>
    <scope>NUCLEOTIDE SEQUENCE [LARGE SCALE GENOMIC DNA]</scope>
    <source>
        <strain evidence="2 3">DSM 45362</strain>
    </source>
</reference>
<dbReference type="SUPFAM" id="SSF55718">
    <property type="entry name" value="SCP-like"/>
    <property type="match status" value="1"/>
</dbReference>
<dbReference type="RefSeq" id="WP_184845264.1">
    <property type="nucleotide sequence ID" value="NZ_JACHMN010000003.1"/>
</dbReference>
<keyword evidence="3" id="KW-1185">Reference proteome</keyword>
<keyword evidence="2" id="KW-0808">Transferase</keyword>
<dbReference type="Pfam" id="PF17668">
    <property type="entry name" value="Acetyltransf_17"/>
    <property type="match status" value="1"/>
</dbReference>
<dbReference type="Gene3D" id="3.30.1050.10">
    <property type="entry name" value="SCP2 sterol-binding domain"/>
    <property type="match status" value="1"/>
</dbReference>
<gene>
    <name evidence="2" type="ORF">F4553_007159</name>
</gene>
<organism evidence="2 3">
    <name type="scientific">Allocatelliglobosispora scoriae</name>
    <dbReference type="NCBI Taxonomy" id="643052"/>
    <lineage>
        <taxon>Bacteria</taxon>
        <taxon>Bacillati</taxon>
        <taxon>Actinomycetota</taxon>
        <taxon>Actinomycetes</taxon>
        <taxon>Micromonosporales</taxon>
        <taxon>Micromonosporaceae</taxon>
        <taxon>Allocatelliglobosispora</taxon>
    </lineage>
</organism>
<feature type="domain" description="N-acetyltransferase" evidence="1">
    <location>
        <begin position="1"/>
        <end position="146"/>
    </location>
</feature>
<dbReference type="AlphaFoldDB" id="A0A841C1C0"/>
<dbReference type="SUPFAM" id="SSF55729">
    <property type="entry name" value="Acyl-CoA N-acyltransferases (Nat)"/>
    <property type="match status" value="1"/>
</dbReference>
<evidence type="ECO:0000259" key="1">
    <source>
        <dbReference type="PROSITE" id="PS51186"/>
    </source>
</evidence>
<dbReference type="GO" id="GO:0034069">
    <property type="term" value="F:aminoglycoside N-acetyltransferase activity"/>
    <property type="evidence" value="ECO:0007669"/>
    <property type="project" value="TreeGrafter"/>
</dbReference>
<dbReference type="Gene3D" id="3.40.630.30">
    <property type="match status" value="2"/>
</dbReference>
<dbReference type="PROSITE" id="PS51186">
    <property type="entry name" value="GNAT"/>
    <property type="match status" value="1"/>
</dbReference>
<dbReference type="InterPro" id="IPR016181">
    <property type="entry name" value="Acyl_CoA_acyltransferase"/>
</dbReference>
<sequence>MLTVEDRVAAWELGSTAFGYRDRPMGEDWSPVKIGWISWGVFDADGRLLAKAVDLEQGQWFGGRVVPSCGLAGVAVAAESRNRGLGRIVLTRLFAEVRDRGAAIVSLFPTTPFPYRALGCEEVGALVHLSVQASALAAVRTPKSVTLRQATEADIPFVHDIYRTIASAGSGMMERSGPRFNDTPAELIADYHGITLAIGPEGAIEGYASWDRGSGYDETGSVTVYDLMGLTPDATAALVSMLGGWASVAPNVVLRLPPGDPALLQFSSIGATVHKRQPWMLRLVNAPAAVAARGWSPLLSGGVDLDLIDAVCPWNAGPHRLVLDGGDGVLEPGGSGAVRITERGLAQLYAGAADPATLRRAGMLTGGEPRDDDFLRTAFAGPVPALLDYF</sequence>
<accession>A0A841C1C0</accession>
<dbReference type="InterPro" id="IPR025559">
    <property type="entry name" value="Eis_dom"/>
</dbReference>
<dbReference type="InterPro" id="IPR036527">
    <property type="entry name" value="SCP2_sterol-bd_dom_sf"/>
</dbReference>
<dbReference type="Proteomes" id="UP000587527">
    <property type="component" value="Unassembled WGS sequence"/>
</dbReference>
<dbReference type="InterPro" id="IPR000182">
    <property type="entry name" value="GNAT_dom"/>
</dbReference>
<protein>
    <submittedName>
        <fullName evidence="2">Putative acetyltransferase</fullName>
    </submittedName>
</protein>
<proteinExistence type="predicted"/>
<evidence type="ECO:0000313" key="2">
    <source>
        <dbReference type="EMBL" id="MBB5873725.1"/>
    </source>
</evidence>
<comment type="caution">
    <text evidence="2">The sequence shown here is derived from an EMBL/GenBank/DDBJ whole genome shotgun (WGS) entry which is preliminary data.</text>
</comment>
<dbReference type="PANTHER" id="PTHR37817">
    <property type="entry name" value="N-ACETYLTRANSFERASE EIS"/>
    <property type="match status" value="1"/>
</dbReference>
<dbReference type="GO" id="GO:0030649">
    <property type="term" value="P:aminoglycoside antibiotic catabolic process"/>
    <property type="evidence" value="ECO:0007669"/>
    <property type="project" value="TreeGrafter"/>
</dbReference>
<dbReference type="EMBL" id="JACHMN010000003">
    <property type="protein sequence ID" value="MBB5873725.1"/>
    <property type="molecule type" value="Genomic_DNA"/>
</dbReference>
<evidence type="ECO:0000313" key="3">
    <source>
        <dbReference type="Proteomes" id="UP000587527"/>
    </source>
</evidence>